<comment type="caution">
    <text evidence="2">The sequence shown here is derived from an EMBL/GenBank/DDBJ whole genome shotgun (WGS) entry which is preliminary data.</text>
</comment>
<accession>A0ABT5VPX6</accession>
<organism evidence="2 3">
    <name type="scientific">Paralabilibaculum antarcticum</name>
    <dbReference type="NCBI Taxonomy" id="2912572"/>
    <lineage>
        <taxon>Bacteria</taxon>
        <taxon>Pseudomonadati</taxon>
        <taxon>Bacteroidota</taxon>
        <taxon>Bacteroidia</taxon>
        <taxon>Marinilabiliales</taxon>
        <taxon>Marinifilaceae</taxon>
        <taxon>Paralabilibaculum</taxon>
    </lineage>
</organism>
<reference evidence="2 3" key="1">
    <citation type="submission" date="2022-01" db="EMBL/GenBank/DDBJ databases">
        <title>Labilibaculum sp. nov, a marine bacterium isolated from Antarctica.</title>
        <authorList>
            <person name="Dai W."/>
        </authorList>
    </citation>
    <scope>NUCLEOTIDE SEQUENCE [LARGE SCALE GENOMIC DNA]</scope>
    <source>
        <strain evidence="2 3">DW002</strain>
    </source>
</reference>
<keyword evidence="3" id="KW-1185">Reference proteome</keyword>
<dbReference type="InterPro" id="IPR029062">
    <property type="entry name" value="Class_I_gatase-like"/>
</dbReference>
<dbReference type="PANTHER" id="PTHR40469">
    <property type="entry name" value="SECRETED GLYCOSYL HYDROLASE"/>
    <property type="match status" value="1"/>
</dbReference>
<dbReference type="RefSeq" id="WP_275108670.1">
    <property type="nucleotide sequence ID" value="NZ_JAKJSC010000001.1"/>
</dbReference>
<protein>
    <submittedName>
        <fullName evidence="2">ThuA domain-containing protein</fullName>
    </submittedName>
</protein>
<feature type="domain" description="ThuA-like" evidence="1">
    <location>
        <begin position="23"/>
        <end position="233"/>
    </location>
</feature>
<dbReference type="PANTHER" id="PTHR40469:SF2">
    <property type="entry name" value="GALACTOSE-BINDING DOMAIN-LIKE SUPERFAMILY PROTEIN"/>
    <property type="match status" value="1"/>
</dbReference>
<evidence type="ECO:0000313" key="2">
    <source>
        <dbReference type="EMBL" id="MDE5417331.1"/>
    </source>
</evidence>
<evidence type="ECO:0000259" key="1">
    <source>
        <dbReference type="Pfam" id="PF06283"/>
    </source>
</evidence>
<dbReference type="Gene3D" id="3.40.50.880">
    <property type="match status" value="1"/>
</dbReference>
<proteinExistence type="predicted"/>
<gene>
    <name evidence="2" type="ORF">L3049_04855</name>
</gene>
<dbReference type="EMBL" id="JAKJSC010000001">
    <property type="protein sequence ID" value="MDE5417331.1"/>
    <property type="molecule type" value="Genomic_DNA"/>
</dbReference>
<evidence type="ECO:0000313" key="3">
    <source>
        <dbReference type="Proteomes" id="UP001528920"/>
    </source>
</evidence>
<dbReference type="InterPro" id="IPR029010">
    <property type="entry name" value="ThuA-like"/>
</dbReference>
<dbReference type="Proteomes" id="UP001528920">
    <property type="component" value="Unassembled WGS sequence"/>
</dbReference>
<dbReference type="Pfam" id="PF06283">
    <property type="entry name" value="ThuA"/>
    <property type="match status" value="1"/>
</dbReference>
<name>A0ABT5VPX6_9BACT</name>
<dbReference type="SUPFAM" id="SSF52317">
    <property type="entry name" value="Class I glutamine amidotransferase-like"/>
    <property type="match status" value="1"/>
</dbReference>
<sequence>MTNLSGFAQNNPTNEVPNLKGKNVLIVYGGWKGHNPQAFVERITPWLKEEGAIITTSESLDSYTDEKLMAETDLVIQSWTMGKISKEQANGLLTAVKNGTGLAGCHGGIGDSFRDNSEYLYMVGGQWAAHPGGKINYDVNICDTKDPITEGLSDFDVMNTEQYYMLVDPNVKVLATTTFSGEHNAWIEGAVIPVVWKKYYGKGRVYNLSIGHEPKDFDNPSVWTLLKRGFAWAAESKYQAKENLMSPVYDSKQCPK</sequence>